<proteinExistence type="predicted"/>
<reference evidence="2" key="1">
    <citation type="submission" date="2016-11" db="EMBL/GenBank/DDBJ databases">
        <authorList>
            <person name="Varghese N."/>
            <person name="Submissions S."/>
        </authorList>
    </citation>
    <scope>NUCLEOTIDE SEQUENCE [LARGE SCALE GENOMIC DNA]</scope>
    <source>
        <strain evidence="2">DSM 100564</strain>
    </source>
</reference>
<dbReference type="STRING" id="1470563.SAMN05444000_1124"/>
<evidence type="ECO:0000313" key="2">
    <source>
        <dbReference type="Proteomes" id="UP000183982"/>
    </source>
</evidence>
<name>A0A1M6LHR6_9RHOB</name>
<dbReference type="Proteomes" id="UP000183982">
    <property type="component" value="Unassembled WGS sequence"/>
</dbReference>
<protein>
    <submittedName>
        <fullName evidence="1">Uncharacterized protein</fullName>
    </submittedName>
</protein>
<sequence>MDHLLNFAKMYSATDRKQNPMIKGEVICDGGGRWMPVVYKLAEGQFQAGVIPFDQGLGVVIDVVWTCEKIAISAAQKMAKMAAS</sequence>
<organism evidence="1 2">
    <name type="scientific">Shimia gijangensis</name>
    <dbReference type="NCBI Taxonomy" id="1470563"/>
    <lineage>
        <taxon>Bacteria</taxon>
        <taxon>Pseudomonadati</taxon>
        <taxon>Pseudomonadota</taxon>
        <taxon>Alphaproteobacteria</taxon>
        <taxon>Rhodobacterales</taxon>
        <taxon>Roseobacteraceae</taxon>
    </lineage>
</organism>
<keyword evidence="2" id="KW-1185">Reference proteome</keyword>
<dbReference type="AlphaFoldDB" id="A0A1M6LHR6"/>
<evidence type="ECO:0000313" key="1">
    <source>
        <dbReference type="EMBL" id="SHJ70759.1"/>
    </source>
</evidence>
<accession>A0A1M6LHR6</accession>
<gene>
    <name evidence="1" type="ORF">SAMN05444000_1124</name>
</gene>
<dbReference type="EMBL" id="FQZQ01000012">
    <property type="protein sequence ID" value="SHJ70759.1"/>
    <property type="molecule type" value="Genomic_DNA"/>
</dbReference>